<protein>
    <recommendedName>
        <fullName evidence="2">Homoserine O-acetyltransferase</fullName>
        <shortName evidence="2">HAT</shortName>
        <ecNumber evidence="2">2.3.1.31</ecNumber>
    </recommendedName>
    <alternativeName>
        <fullName evidence="2">Homoserine transacetylase</fullName>
        <shortName evidence="2">HTA</shortName>
    </alternativeName>
</protein>
<reference evidence="4 5" key="1">
    <citation type="submission" date="2023-06" db="EMBL/GenBank/DDBJ databases">
        <title>Campylobacter magnum sp. nov., isolated from cecal contents of domestic pigs (Sus scrofa domesticus).</title>
        <authorList>
            <person name="Papic B."/>
            <person name="Gruntar I."/>
        </authorList>
    </citation>
    <scope>NUCLEOTIDE SEQUENCE [LARGE SCALE GENOMIC DNA]</scope>
    <source>
        <strain evidence="5">34484-21</strain>
    </source>
</reference>
<evidence type="ECO:0000256" key="2">
    <source>
        <dbReference type="HAMAP-Rule" id="MF_00296"/>
    </source>
</evidence>
<dbReference type="NCBIfam" id="TIGR01392">
    <property type="entry name" value="homoserO_Ac_trn"/>
    <property type="match status" value="1"/>
</dbReference>
<dbReference type="PANTHER" id="PTHR32268:SF11">
    <property type="entry name" value="HOMOSERINE O-ACETYLTRANSFERASE"/>
    <property type="match status" value="1"/>
</dbReference>
<feature type="binding site" evidence="2">
    <location>
        <position position="347"/>
    </location>
    <ligand>
        <name>substrate</name>
    </ligand>
</feature>
<evidence type="ECO:0000313" key="5">
    <source>
        <dbReference type="Proteomes" id="UP001171111"/>
    </source>
</evidence>
<comment type="similarity">
    <text evidence="2">Belongs to the AB hydrolase superfamily. MetX family.</text>
</comment>
<comment type="function">
    <text evidence="2">Transfers an acetyl group from acetyl-CoA to L-homoserine, forming acetyl-L-homoserine.</text>
</comment>
<feature type="active site" evidence="2">
    <location>
        <position position="313"/>
    </location>
</feature>
<keyword evidence="5" id="KW-1185">Reference proteome</keyword>
<dbReference type="RefSeq" id="WP_302243516.1">
    <property type="nucleotide sequence ID" value="NZ_JAULJQ010000001.1"/>
</dbReference>
<sequence>MNIQTKKEYFNEVLRLESGRILSEFELVYETYGERASDDSNIIVICHALTGSHHAAGKYDESEPKPGWWDALIGDGKCIDTSKYFVICVDILGSPFGSTSPLSIEPNKNAQYRLRFPVLAISDVVNAQMRLFKRLGIKKVRAIIGGSLGGMQALCFAIEHPDFARNVVSMASTYATQPWAIAFNKIAMHAIKNDPEFKGGYYDEKQVAKNGLLGLEVGRIAGHISFLAPASMERKFARRYVGTDGLYELFGRYEVDRYMEYNGANFAKRFDPLCYLYTIKMMNNFDTTRHYGSLTAALSKVRSQLTLLSFSGDMLFFPSEMKTIADELKALGKEYYYEEIESDYGHDAFLVEIPKIENHIRKAIQ</sequence>
<comment type="caution">
    <text evidence="2">Lacks conserved residue(s) required for the propagation of feature annotation.</text>
</comment>
<dbReference type="SUPFAM" id="SSF53474">
    <property type="entry name" value="alpha/beta-Hydrolases"/>
    <property type="match status" value="1"/>
</dbReference>
<keyword evidence="2" id="KW-0963">Cytoplasm</keyword>
<keyword evidence="1 2" id="KW-0808">Transferase</keyword>
<keyword evidence="2" id="KW-0028">Amino-acid biosynthesis</keyword>
<feature type="domain" description="AB hydrolase-1" evidence="3">
    <location>
        <begin position="42"/>
        <end position="351"/>
    </location>
</feature>
<proteinExistence type="inferred from homology"/>
<comment type="subcellular location">
    <subcellularLocation>
        <location evidence="2">Cytoplasm</location>
    </subcellularLocation>
</comment>
<dbReference type="InterPro" id="IPR000073">
    <property type="entry name" value="AB_hydrolase_1"/>
</dbReference>
<dbReference type="Pfam" id="PF00561">
    <property type="entry name" value="Abhydrolase_1"/>
    <property type="match status" value="1"/>
</dbReference>
<keyword evidence="2 4" id="KW-0012">Acyltransferase</keyword>
<dbReference type="InterPro" id="IPR029058">
    <property type="entry name" value="AB_hydrolase_fold"/>
</dbReference>
<dbReference type="NCBIfam" id="NF001209">
    <property type="entry name" value="PRK00175.1"/>
    <property type="match status" value="1"/>
</dbReference>
<comment type="catalytic activity">
    <reaction evidence="2">
        <text>L-homoserine + acetyl-CoA = O-acetyl-L-homoserine + CoA</text>
        <dbReference type="Rhea" id="RHEA:13701"/>
        <dbReference type="ChEBI" id="CHEBI:57287"/>
        <dbReference type="ChEBI" id="CHEBI:57288"/>
        <dbReference type="ChEBI" id="CHEBI:57476"/>
        <dbReference type="ChEBI" id="CHEBI:57716"/>
        <dbReference type="EC" id="2.3.1.31"/>
    </reaction>
</comment>
<dbReference type="Gene3D" id="3.40.50.1820">
    <property type="entry name" value="alpha/beta hydrolase"/>
    <property type="match status" value="1"/>
</dbReference>
<gene>
    <name evidence="2" type="primary">metXA</name>
    <name evidence="4" type="ORF">Q2362_01495</name>
</gene>
<evidence type="ECO:0000256" key="1">
    <source>
        <dbReference type="ARBA" id="ARBA00022679"/>
    </source>
</evidence>
<organism evidence="4 5">
    <name type="scientific">Campylobacter magnus</name>
    <dbReference type="NCBI Taxonomy" id="3026462"/>
    <lineage>
        <taxon>Bacteria</taxon>
        <taxon>Pseudomonadati</taxon>
        <taxon>Campylobacterota</taxon>
        <taxon>Epsilonproteobacteria</taxon>
        <taxon>Campylobacterales</taxon>
        <taxon>Campylobacteraceae</taxon>
        <taxon>Campylobacter</taxon>
    </lineage>
</organism>
<dbReference type="Gene3D" id="1.10.1740.110">
    <property type="match status" value="1"/>
</dbReference>
<dbReference type="Proteomes" id="UP001171111">
    <property type="component" value="Unassembled WGS sequence"/>
</dbReference>
<dbReference type="InterPro" id="IPR008220">
    <property type="entry name" value="HAT_MetX-like"/>
</dbReference>
<feature type="active site" description="Nucleophile" evidence="2">
    <location>
        <position position="147"/>
    </location>
</feature>
<dbReference type="PIRSF" id="PIRSF000443">
    <property type="entry name" value="Homoser_Ac_trans"/>
    <property type="match status" value="1"/>
</dbReference>
<comment type="subunit">
    <text evidence="2">Homodimer.</text>
</comment>
<dbReference type="GO" id="GO:0004414">
    <property type="term" value="F:homoserine O-acetyltransferase activity"/>
    <property type="evidence" value="ECO:0007669"/>
    <property type="project" value="UniProtKB-EC"/>
</dbReference>
<evidence type="ECO:0000313" key="4">
    <source>
        <dbReference type="EMBL" id="MDO2408775.1"/>
    </source>
</evidence>
<comment type="pathway">
    <text evidence="2">Amino-acid biosynthesis; L-methionine biosynthesis via de novo pathway; O-acetyl-L-homoserine from L-homoserine: step 1/1.</text>
</comment>
<feature type="binding site" evidence="2">
    <location>
        <position position="219"/>
    </location>
    <ligand>
        <name>substrate</name>
    </ligand>
</feature>
<dbReference type="EMBL" id="JAULJQ010000001">
    <property type="protein sequence ID" value="MDO2408775.1"/>
    <property type="molecule type" value="Genomic_DNA"/>
</dbReference>
<evidence type="ECO:0000259" key="3">
    <source>
        <dbReference type="Pfam" id="PF00561"/>
    </source>
</evidence>
<dbReference type="PANTHER" id="PTHR32268">
    <property type="entry name" value="HOMOSERINE O-ACETYLTRANSFERASE"/>
    <property type="match status" value="1"/>
</dbReference>
<dbReference type="EC" id="2.3.1.31" evidence="2"/>
<accession>A0ABT8T6E5</accession>
<keyword evidence="2" id="KW-0486">Methionine biosynthesis</keyword>
<feature type="active site" evidence="2">
    <location>
        <position position="346"/>
    </location>
</feature>
<name>A0ABT8T6E5_9BACT</name>
<dbReference type="HAMAP" id="MF_00296">
    <property type="entry name" value="MetX_acyltransf"/>
    <property type="match status" value="1"/>
</dbReference>
<comment type="caution">
    <text evidence="4">The sequence shown here is derived from an EMBL/GenBank/DDBJ whole genome shotgun (WGS) entry which is preliminary data.</text>
</comment>